<gene>
    <name evidence="2" type="ORF">S01H1_79177</name>
</gene>
<organism evidence="2">
    <name type="scientific">marine sediment metagenome</name>
    <dbReference type="NCBI Taxonomy" id="412755"/>
    <lineage>
        <taxon>unclassified sequences</taxon>
        <taxon>metagenomes</taxon>
        <taxon>ecological metagenomes</taxon>
    </lineage>
</organism>
<dbReference type="AlphaFoldDB" id="X0Y4G5"/>
<accession>X0Y4G5</accession>
<evidence type="ECO:0000313" key="2">
    <source>
        <dbReference type="EMBL" id="GAG50834.1"/>
    </source>
</evidence>
<comment type="caution">
    <text evidence="2">The sequence shown here is derived from an EMBL/GenBank/DDBJ whole genome shotgun (WGS) entry which is preliminary data.</text>
</comment>
<sequence length="65" mass="7570">MSEQQRPPKPRPDCVWDAEAGVWKWPGDCDERQRKADELAAEPGESGAWEQHGFRRKHTARVDKR</sequence>
<evidence type="ECO:0000256" key="1">
    <source>
        <dbReference type="SAM" id="MobiDB-lite"/>
    </source>
</evidence>
<name>X0Y4G5_9ZZZZ</name>
<proteinExistence type="predicted"/>
<dbReference type="EMBL" id="BARS01053344">
    <property type="protein sequence ID" value="GAG50834.1"/>
    <property type="molecule type" value="Genomic_DNA"/>
</dbReference>
<protein>
    <submittedName>
        <fullName evidence="2">Uncharacterized protein</fullName>
    </submittedName>
</protein>
<feature type="region of interest" description="Disordered" evidence="1">
    <location>
        <begin position="34"/>
        <end position="65"/>
    </location>
</feature>
<reference evidence="2" key="1">
    <citation type="journal article" date="2014" name="Front. Microbiol.">
        <title>High frequency of phylogenetically diverse reductive dehalogenase-homologous genes in deep subseafloor sedimentary metagenomes.</title>
        <authorList>
            <person name="Kawai M."/>
            <person name="Futagami T."/>
            <person name="Toyoda A."/>
            <person name="Takaki Y."/>
            <person name="Nishi S."/>
            <person name="Hori S."/>
            <person name="Arai W."/>
            <person name="Tsubouchi T."/>
            <person name="Morono Y."/>
            <person name="Uchiyama I."/>
            <person name="Ito T."/>
            <person name="Fujiyama A."/>
            <person name="Inagaki F."/>
            <person name="Takami H."/>
        </authorList>
    </citation>
    <scope>NUCLEOTIDE SEQUENCE</scope>
    <source>
        <strain evidence="2">Expedition CK06-06</strain>
    </source>
</reference>